<proteinExistence type="predicted"/>
<evidence type="ECO:0000313" key="2">
    <source>
        <dbReference type="Proteomes" id="UP000198977"/>
    </source>
</evidence>
<evidence type="ECO:0000313" key="1">
    <source>
        <dbReference type="EMBL" id="SFE75514.1"/>
    </source>
</evidence>
<gene>
    <name evidence="1" type="ORF">SAMN04488523_11042</name>
</gene>
<dbReference type="EMBL" id="FOMW01000010">
    <property type="protein sequence ID" value="SFE75514.1"/>
    <property type="molecule type" value="Genomic_DNA"/>
</dbReference>
<reference evidence="2" key="1">
    <citation type="submission" date="2016-10" db="EMBL/GenBank/DDBJ databases">
        <authorList>
            <person name="Varghese N."/>
            <person name="Submissions S."/>
        </authorList>
    </citation>
    <scope>NUCLEOTIDE SEQUENCE [LARGE SCALE GENOMIC DNA]</scope>
    <source>
        <strain evidence="2">DSM 11443</strain>
    </source>
</reference>
<protein>
    <submittedName>
        <fullName evidence="1">Uncharacterized protein</fullName>
    </submittedName>
</protein>
<name>A0A1I2D4S4_9RHOB</name>
<organism evidence="1 2">
    <name type="scientific">Sulfitobacter brevis</name>
    <dbReference type="NCBI Taxonomy" id="74348"/>
    <lineage>
        <taxon>Bacteria</taxon>
        <taxon>Pseudomonadati</taxon>
        <taxon>Pseudomonadota</taxon>
        <taxon>Alphaproteobacteria</taxon>
        <taxon>Rhodobacterales</taxon>
        <taxon>Roseobacteraceae</taxon>
        <taxon>Sulfitobacter</taxon>
    </lineage>
</organism>
<sequence>MTAEKFRQTVIDAYSMLPGALDSEAGWVLQRKDSEMAERIMLHFVEQGVPALPIHDRFIIQLDRIVELQDVTKATFKEQFGQFPTVAIKTLWKQI</sequence>
<dbReference type="AlphaFoldDB" id="A0A1I2D4S4"/>
<dbReference type="Proteomes" id="UP000198977">
    <property type="component" value="Unassembled WGS sequence"/>
</dbReference>
<keyword evidence="2" id="KW-1185">Reference proteome</keyword>
<accession>A0A1I2D4S4</accession>